<dbReference type="InterPro" id="IPR013762">
    <property type="entry name" value="Integrase-like_cat_sf"/>
</dbReference>
<evidence type="ECO:0000313" key="5">
    <source>
        <dbReference type="Proteomes" id="UP000285023"/>
    </source>
</evidence>
<sequence>MDDRFAWAEHKTSQRLSSTGLGGAGGGSQFLDPVEAEIISDDEYGRCLSYAYKMDPSGDFAMMIILGFRAGLRMTEVAGLETSDFASSDKRHELHLQSNRYRNLKTPDSRRIVPLDVLMTPRELAFLNGWLAPRRKHARKIGRPILCFGPLGGQILPSAKYLTDRIDKILKAITGQDLTYHCLRHSFSSYLMLKLLLPDPESELLIPGSFRNIVTWSHSRQLHNRLIGRGSLGQSAMHAVSMLMGHTGIPRTLKSYQHLLDLAVYLYCSRSVSQVPLCEYIRDHLDEDLDEPRLAPPKLIDPNFLKKSLREMKPLLKSSDDLLPLNKNTQFREKQGEWRKSGLAPWTTEQSEPAPEDSTDWQLVHKLITLPPFVASALALKSRVSNDRLSRWRKSRRFLVGKTQIKTRPQTLYLPRGAIADDLVEKLWRRKAKVSTEQDLSLLREFLDGYRTNDGACRFSSEERAKEFAALLRSLGVPGEHIGIAFGSRTEVRACQHHTDKMALYPEEAPYHYREAKLKPVEHPRADKRPALWVSYIKLEEDELGWSFSRQHRLDALNDLRDEEALRSGELLSKRRLAAKAKREARANEIKKLNEGGRAVYQPGTSAYLFGLQMLAIFRGITKDNPS</sequence>
<dbReference type="InterPro" id="IPR004042">
    <property type="entry name" value="Intein_endonuc_central"/>
</dbReference>
<dbReference type="Proteomes" id="UP000285023">
    <property type="component" value="Unassembled WGS sequence"/>
</dbReference>
<dbReference type="GO" id="GO:0004519">
    <property type="term" value="F:endonuclease activity"/>
    <property type="evidence" value="ECO:0007669"/>
    <property type="project" value="InterPro"/>
</dbReference>
<dbReference type="GO" id="GO:0003677">
    <property type="term" value="F:DNA binding"/>
    <property type="evidence" value="ECO:0007669"/>
    <property type="project" value="InterPro"/>
</dbReference>
<organism evidence="4 5">
    <name type="scientific">Sphingomonas edaphi</name>
    <dbReference type="NCBI Taxonomy" id="2315689"/>
    <lineage>
        <taxon>Bacteria</taxon>
        <taxon>Pseudomonadati</taxon>
        <taxon>Pseudomonadota</taxon>
        <taxon>Alphaproteobacteria</taxon>
        <taxon>Sphingomonadales</taxon>
        <taxon>Sphingomonadaceae</taxon>
        <taxon>Sphingomonas</taxon>
    </lineage>
</organism>
<evidence type="ECO:0000259" key="3">
    <source>
        <dbReference type="PROSITE" id="PS50819"/>
    </source>
</evidence>
<dbReference type="GO" id="GO:0006310">
    <property type="term" value="P:DNA recombination"/>
    <property type="evidence" value="ECO:0007669"/>
    <property type="project" value="UniProtKB-KW"/>
</dbReference>
<dbReference type="AlphaFoldDB" id="A0A418PY74"/>
<feature type="region of interest" description="Disordered" evidence="2">
    <location>
        <begin position="333"/>
        <end position="356"/>
    </location>
</feature>
<proteinExistence type="predicted"/>
<dbReference type="EMBL" id="QXTF01000004">
    <property type="protein sequence ID" value="RIX27007.1"/>
    <property type="molecule type" value="Genomic_DNA"/>
</dbReference>
<evidence type="ECO:0000256" key="2">
    <source>
        <dbReference type="SAM" id="MobiDB-lite"/>
    </source>
</evidence>
<dbReference type="InterPro" id="IPR011010">
    <property type="entry name" value="DNA_brk_join_enz"/>
</dbReference>
<name>A0A418PY74_9SPHN</name>
<keyword evidence="5" id="KW-1185">Reference proteome</keyword>
<protein>
    <recommendedName>
        <fullName evidence="3">DOD-type homing endonuclease domain-containing protein</fullName>
    </recommendedName>
</protein>
<keyword evidence="1" id="KW-0233">DNA recombination</keyword>
<dbReference type="Gene3D" id="1.10.443.10">
    <property type="entry name" value="Intergrase catalytic core"/>
    <property type="match status" value="1"/>
</dbReference>
<reference evidence="4 5" key="1">
    <citation type="submission" date="2018-09" db="EMBL/GenBank/DDBJ databases">
        <title>Sphingomonas sp. DAC4.</title>
        <authorList>
            <person name="Seo T."/>
        </authorList>
    </citation>
    <scope>NUCLEOTIDE SEQUENCE [LARGE SCALE GENOMIC DNA]</scope>
    <source>
        <strain evidence="4 5">DAC4</strain>
    </source>
</reference>
<gene>
    <name evidence="4" type="ORF">D3M59_10650</name>
</gene>
<evidence type="ECO:0000313" key="4">
    <source>
        <dbReference type="EMBL" id="RIX27007.1"/>
    </source>
</evidence>
<accession>A0A418PY74</accession>
<feature type="domain" description="DOD-type homing endonuclease" evidence="3">
    <location>
        <begin position="441"/>
        <end position="477"/>
    </location>
</feature>
<dbReference type="SUPFAM" id="SSF56349">
    <property type="entry name" value="DNA breaking-rejoining enzymes"/>
    <property type="match status" value="1"/>
</dbReference>
<dbReference type="GO" id="GO:0015074">
    <property type="term" value="P:DNA integration"/>
    <property type="evidence" value="ECO:0007669"/>
    <property type="project" value="InterPro"/>
</dbReference>
<dbReference type="PROSITE" id="PS50819">
    <property type="entry name" value="INTEIN_ENDONUCLEASE"/>
    <property type="match status" value="1"/>
</dbReference>
<evidence type="ECO:0000256" key="1">
    <source>
        <dbReference type="ARBA" id="ARBA00023172"/>
    </source>
</evidence>
<comment type="caution">
    <text evidence="4">The sequence shown here is derived from an EMBL/GenBank/DDBJ whole genome shotgun (WGS) entry which is preliminary data.</text>
</comment>